<keyword evidence="2" id="KW-1185">Reference proteome</keyword>
<sequence length="482" mass="54722">MDRSTKPSFHFVNLTHPDDLKDEETQLRIRQLAMTEFAKSRKKPKTRREHNEIVLEIRPTPDNSQPHLERIGGGSVDPFCAYPIELDDSARNLLSNIFRPTTNHSSQLRGSWFPVGLSCAAAFHCVLSNAQLFVYQKKHGFFPSQDDAVALSYHHKALRFTSEMIKDPSKHKSDEILGAVTGFMCHHAVLGNFNSGDWQKHRSALARMVALRGGFDKIDKEHLRITLTWVDLAGCFSQDIPPIVPLPQQWKAASASPPHSPRPLSPVSLAWKQRLPLQLDWITIFDDVGQLISLDRAFTGEQLMLANTSGSWMEPAMYRLLAIRPLKHGIDPENVMEEVCRLGTLLFLSPFWRLLGQSPVWTAAISRNLLLVLTENKVQWNELKPLLVWTLYFAAIETNDLSERSLYVSMLAAVMMSMQLQQWDEIMQVLQGVLWVDKVFAGTDELIRDEVMRIVNKEPIGTVPLGTAAELWEDFPGEVDKR</sequence>
<name>A0A8K0RDF6_9PLEO</name>
<evidence type="ECO:0000313" key="2">
    <source>
        <dbReference type="Proteomes" id="UP000813461"/>
    </source>
</evidence>
<protein>
    <submittedName>
        <fullName evidence="1">Uncharacterized protein</fullName>
    </submittedName>
</protein>
<dbReference type="EMBL" id="JAGMVJ010000005">
    <property type="protein sequence ID" value="KAH7090376.1"/>
    <property type="molecule type" value="Genomic_DNA"/>
</dbReference>
<accession>A0A8K0RDF6</accession>
<evidence type="ECO:0000313" key="1">
    <source>
        <dbReference type="EMBL" id="KAH7090376.1"/>
    </source>
</evidence>
<dbReference type="PANTHER" id="PTHR37540">
    <property type="entry name" value="TRANSCRIPTION FACTOR (ACR-2), PUTATIVE-RELATED-RELATED"/>
    <property type="match status" value="1"/>
</dbReference>
<dbReference type="OrthoDB" id="4159781at2759"/>
<organism evidence="1 2">
    <name type="scientific">Paraphoma chrysanthemicola</name>
    <dbReference type="NCBI Taxonomy" id="798071"/>
    <lineage>
        <taxon>Eukaryota</taxon>
        <taxon>Fungi</taxon>
        <taxon>Dikarya</taxon>
        <taxon>Ascomycota</taxon>
        <taxon>Pezizomycotina</taxon>
        <taxon>Dothideomycetes</taxon>
        <taxon>Pleosporomycetidae</taxon>
        <taxon>Pleosporales</taxon>
        <taxon>Pleosporineae</taxon>
        <taxon>Phaeosphaeriaceae</taxon>
        <taxon>Paraphoma</taxon>
    </lineage>
</organism>
<dbReference type="Pfam" id="PF11951">
    <property type="entry name" value="Fungal_trans_2"/>
    <property type="match status" value="1"/>
</dbReference>
<reference evidence="1" key="1">
    <citation type="journal article" date="2021" name="Nat. Commun.">
        <title>Genetic determinants of endophytism in the Arabidopsis root mycobiome.</title>
        <authorList>
            <person name="Mesny F."/>
            <person name="Miyauchi S."/>
            <person name="Thiergart T."/>
            <person name="Pickel B."/>
            <person name="Atanasova L."/>
            <person name="Karlsson M."/>
            <person name="Huettel B."/>
            <person name="Barry K.W."/>
            <person name="Haridas S."/>
            <person name="Chen C."/>
            <person name="Bauer D."/>
            <person name="Andreopoulos W."/>
            <person name="Pangilinan J."/>
            <person name="LaButti K."/>
            <person name="Riley R."/>
            <person name="Lipzen A."/>
            <person name="Clum A."/>
            <person name="Drula E."/>
            <person name="Henrissat B."/>
            <person name="Kohler A."/>
            <person name="Grigoriev I.V."/>
            <person name="Martin F.M."/>
            <person name="Hacquard S."/>
        </authorList>
    </citation>
    <scope>NUCLEOTIDE SEQUENCE</scope>
    <source>
        <strain evidence="1">MPI-SDFR-AT-0120</strain>
    </source>
</reference>
<dbReference type="AlphaFoldDB" id="A0A8K0RDF6"/>
<dbReference type="InterPro" id="IPR021858">
    <property type="entry name" value="Fun_TF"/>
</dbReference>
<proteinExistence type="predicted"/>
<dbReference type="Proteomes" id="UP000813461">
    <property type="component" value="Unassembled WGS sequence"/>
</dbReference>
<dbReference type="PANTHER" id="PTHR37540:SF5">
    <property type="entry name" value="TRANSCRIPTION FACTOR DOMAIN-CONTAINING PROTEIN"/>
    <property type="match status" value="1"/>
</dbReference>
<comment type="caution">
    <text evidence="1">The sequence shown here is derived from an EMBL/GenBank/DDBJ whole genome shotgun (WGS) entry which is preliminary data.</text>
</comment>
<gene>
    <name evidence="1" type="ORF">FB567DRAFT_519679</name>
</gene>